<dbReference type="PROSITE" id="PS00135">
    <property type="entry name" value="TRYPSIN_SER"/>
    <property type="match status" value="1"/>
</dbReference>
<evidence type="ECO:0000256" key="8">
    <source>
        <dbReference type="RuleBase" id="RU363034"/>
    </source>
</evidence>
<keyword evidence="8" id="KW-0720">Serine protease</keyword>
<evidence type="ECO:0000259" key="10">
    <source>
        <dbReference type="PROSITE" id="PS50240"/>
    </source>
</evidence>
<dbReference type="PROSITE" id="PS50240">
    <property type="entry name" value="TRYPSIN_DOM"/>
    <property type="match status" value="1"/>
</dbReference>
<proteinExistence type="inferred from homology"/>
<accession>A0AAU9U796</accession>
<evidence type="ECO:0000256" key="4">
    <source>
        <dbReference type="ARBA" id="ARBA00023240"/>
    </source>
</evidence>
<dbReference type="GO" id="GO:0005576">
    <property type="term" value="C:extracellular region"/>
    <property type="evidence" value="ECO:0007669"/>
    <property type="project" value="UniProtKB-SubCell"/>
</dbReference>
<dbReference type="FunFam" id="2.40.10.10:FF:000002">
    <property type="entry name" value="Transmembrane protease serine"/>
    <property type="match status" value="1"/>
</dbReference>
<comment type="caution">
    <text evidence="11">The sequence shown here is derived from an EMBL/GenBank/DDBJ whole genome shotgun (WGS) entry which is preliminary data.</text>
</comment>
<evidence type="ECO:0000256" key="2">
    <source>
        <dbReference type="ARBA" id="ARBA00022656"/>
    </source>
</evidence>
<comment type="subcellular location">
    <subcellularLocation>
        <location evidence="1">Secreted</location>
        <location evidence="1">Extracellular space</location>
    </subcellularLocation>
</comment>
<dbReference type="SUPFAM" id="SSF50494">
    <property type="entry name" value="Trypsin-like serine proteases"/>
    <property type="match status" value="1"/>
</dbReference>
<keyword evidence="8" id="KW-0645">Protease</keyword>
<dbReference type="GO" id="GO:0004252">
    <property type="term" value="F:serine-type endopeptidase activity"/>
    <property type="evidence" value="ECO:0007669"/>
    <property type="project" value="InterPro"/>
</dbReference>
<dbReference type="InterPro" id="IPR001254">
    <property type="entry name" value="Trypsin_dom"/>
</dbReference>
<dbReference type="InterPro" id="IPR033116">
    <property type="entry name" value="TRYPSIN_SER"/>
</dbReference>
<dbReference type="EMBL" id="CAKOGL010000015">
    <property type="protein sequence ID" value="CAH2095033.1"/>
    <property type="molecule type" value="Genomic_DNA"/>
</dbReference>
<keyword evidence="9" id="KW-0732">Signal</keyword>
<keyword evidence="7" id="KW-1205">Fibrinolytic toxin</keyword>
<reference evidence="11" key="1">
    <citation type="submission" date="2022-03" db="EMBL/GenBank/DDBJ databases">
        <authorList>
            <person name="Tunstrom K."/>
        </authorList>
    </citation>
    <scope>NUCLEOTIDE SEQUENCE</scope>
</reference>
<comment type="function">
    <text evidence="6">Fibrinolytic activity; shows preferential cleavage of Arg-Gly bonds in all three fibrinogen chains. Contact with the caterpillars causes severe bleeding, due the anticoagulant effect of the protein.</text>
</comment>
<dbReference type="AlphaFoldDB" id="A0AAU9U796"/>
<evidence type="ECO:0000256" key="5">
    <source>
        <dbReference type="ARBA" id="ARBA00024195"/>
    </source>
</evidence>
<keyword evidence="4" id="KW-1199">Hemostasis impairing toxin</keyword>
<dbReference type="SMART" id="SM00020">
    <property type="entry name" value="Tryp_SPc"/>
    <property type="match status" value="1"/>
</dbReference>
<dbReference type="InterPro" id="IPR043504">
    <property type="entry name" value="Peptidase_S1_PA_chymotrypsin"/>
</dbReference>
<keyword evidence="12" id="KW-1185">Reference proteome</keyword>
<name>A0AAU9U796_EUPED</name>
<dbReference type="PRINTS" id="PR00722">
    <property type="entry name" value="CHYMOTRYPSIN"/>
</dbReference>
<dbReference type="CDD" id="cd00190">
    <property type="entry name" value="Tryp_SPc"/>
    <property type="match status" value="1"/>
</dbReference>
<evidence type="ECO:0000256" key="7">
    <source>
        <dbReference type="ARBA" id="ARBA00084094"/>
    </source>
</evidence>
<keyword evidence="8" id="KW-0378">Hydrolase</keyword>
<evidence type="ECO:0000256" key="9">
    <source>
        <dbReference type="SAM" id="SignalP"/>
    </source>
</evidence>
<dbReference type="InterPro" id="IPR018114">
    <property type="entry name" value="TRYPSIN_HIS"/>
</dbReference>
<dbReference type="PANTHER" id="PTHR24252">
    <property type="entry name" value="ACROSIN-RELATED"/>
    <property type="match status" value="1"/>
</dbReference>
<dbReference type="Proteomes" id="UP001153954">
    <property type="component" value="Unassembled WGS sequence"/>
</dbReference>
<evidence type="ECO:0000256" key="1">
    <source>
        <dbReference type="ARBA" id="ARBA00004239"/>
    </source>
</evidence>
<dbReference type="Gene3D" id="2.40.10.10">
    <property type="entry name" value="Trypsin-like serine proteases"/>
    <property type="match status" value="1"/>
</dbReference>
<dbReference type="FunFam" id="2.40.10.10:FF:000068">
    <property type="entry name" value="transmembrane protease serine 2"/>
    <property type="match status" value="1"/>
</dbReference>
<evidence type="ECO:0000313" key="11">
    <source>
        <dbReference type="EMBL" id="CAH2095033.1"/>
    </source>
</evidence>
<protein>
    <recommendedName>
        <fullName evidence="10">Peptidase S1 domain-containing protein</fullName>
    </recommendedName>
</protein>
<feature type="domain" description="Peptidase S1" evidence="10">
    <location>
        <begin position="23"/>
        <end position="260"/>
    </location>
</feature>
<dbReference type="InterPro" id="IPR009003">
    <property type="entry name" value="Peptidase_S1_PA"/>
</dbReference>
<gene>
    <name evidence="11" type="ORF">EEDITHA_LOCUS10535</name>
</gene>
<evidence type="ECO:0000313" key="12">
    <source>
        <dbReference type="Proteomes" id="UP001153954"/>
    </source>
</evidence>
<dbReference type="PANTHER" id="PTHR24252:SF7">
    <property type="entry name" value="HYALIN"/>
    <property type="match status" value="1"/>
</dbReference>
<dbReference type="Pfam" id="PF00089">
    <property type="entry name" value="Trypsin"/>
    <property type="match status" value="1"/>
</dbReference>
<sequence length="260" mass="28478">MAFLWFAVLVLLAGSSTARPNRIVGGQLTTIDRYPSIVQVDSFFYMSQTWEQNCAGSIISTRYVVSAAHCFTGLFSRPEWRRIRAGTTFRNVGGVIVSVEAVFNHPSYGSNYYDGDISVIRLTTPLVYSSVIQPTAIVAQNSAIPDNVPVVHAGWGLIWEEGFTSFILRHVQIYTVNNTLCRQRYDQLDLGNRVTENMICAGLLDVGGRDACQGDSGGPLYYGNILIGVVSWGYGCAHALYPGISTSVAPYTDWIVSIAV</sequence>
<dbReference type="GO" id="GO:0090729">
    <property type="term" value="F:toxin activity"/>
    <property type="evidence" value="ECO:0007669"/>
    <property type="project" value="UniProtKB-KW"/>
</dbReference>
<keyword evidence="2" id="KW-0800">Toxin</keyword>
<evidence type="ECO:0000256" key="6">
    <source>
        <dbReference type="ARBA" id="ARBA00055534"/>
    </source>
</evidence>
<dbReference type="InterPro" id="IPR001314">
    <property type="entry name" value="Peptidase_S1A"/>
</dbReference>
<dbReference type="PROSITE" id="PS00134">
    <property type="entry name" value="TRYPSIN_HIS"/>
    <property type="match status" value="1"/>
</dbReference>
<feature type="chain" id="PRO_5043784703" description="Peptidase S1 domain-containing protein" evidence="9">
    <location>
        <begin position="19"/>
        <end position="260"/>
    </location>
</feature>
<feature type="signal peptide" evidence="9">
    <location>
        <begin position="1"/>
        <end position="18"/>
    </location>
</feature>
<dbReference type="GO" id="GO:0006508">
    <property type="term" value="P:proteolysis"/>
    <property type="evidence" value="ECO:0007669"/>
    <property type="project" value="UniProtKB-KW"/>
</dbReference>
<keyword evidence="3" id="KW-1015">Disulfide bond</keyword>
<evidence type="ECO:0000256" key="3">
    <source>
        <dbReference type="ARBA" id="ARBA00023157"/>
    </source>
</evidence>
<organism evidence="11 12">
    <name type="scientific">Euphydryas editha</name>
    <name type="common">Edith's checkerspot</name>
    <dbReference type="NCBI Taxonomy" id="104508"/>
    <lineage>
        <taxon>Eukaryota</taxon>
        <taxon>Metazoa</taxon>
        <taxon>Ecdysozoa</taxon>
        <taxon>Arthropoda</taxon>
        <taxon>Hexapoda</taxon>
        <taxon>Insecta</taxon>
        <taxon>Pterygota</taxon>
        <taxon>Neoptera</taxon>
        <taxon>Endopterygota</taxon>
        <taxon>Lepidoptera</taxon>
        <taxon>Glossata</taxon>
        <taxon>Ditrysia</taxon>
        <taxon>Papilionoidea</taxon>
        <taxon>Nymphalidae</taxon>
        <taxon>Nymphalinae</taxon>
        <taxon>Euphydryas</taxon>
    </lineage>
</organism>
<comment type="similarity">
    <text evidence="5">Belongs to the peptidase S1 family. CLIP subfamily.</text>
</comment>